<dbReference type="InterPro" id="IPR024983">
    <property type="entry name" value="CHAT_dom"/>
</dbReference>
<dbReference type="Pfam" id="PF03781">
    <property type="entry name" value="FGE-sulfatase"/>
    <property type="match status" value="1"/>
</dbReference>
<name>A0A0M8K8S1_9CHLR</name>
<sequence>MAMGGREWARLLADVPTVRLLWLNSCHSADERAHVPTLAERFMELGVPAVVAMHRAISDAAAITLTQTVYEALAEGWTLESALAHGRKALAQAHGLDWSTPALYLSRANSRLWSVVGAAPQRDEVVLIEPEEATPTTPPPDLTLDVLAELEVCALPPLDAWVGPLGEERCVSVGALWVSRTPITNAHYAAFVAATGAEPPPHWGGMTPPAELRDHPVVFVARAEAEAFAAWLGGRLPTEEEWERIARGDRARIFPWGDEWCATCAHTAEQGARSTAPVGRYPDGATPEGVLDLAGNVWEWTATTEEGQAIAKGGSWFEPAEAARTWERLYADPVRGYDDVGFRVVWDEAPQETRNV</sequence>
<protein>
    <recommendedName>
        <fullName evidence="5">Sulfatase-modifying factor enzyme domain-containing protein</fullName>
    </recommendedName>
</protein>
<dbReference type="EMBL" id="BBZA01000116">
    <property type="protein sequence ID" value="GAP63141.1"/>
    <property type="molecule type" value="Genomic_DNA"/>
</dbReference>
<dbReference type="Gene3D" id="3.90.1580.10">
    <property type="entry name" value="paralog of FGE (formylglycine-generating enzyme)"/>
    <property type="match status" value="1"/>
</dbReference>
<dbReference type="InterPro" id="IPR005532">
    <property type="entry name" value="SUMF_dom"/>
</dbReference>
<organism evidence="3 4">
    <name type="scientific">Ardenticatena maritima</name>
    <dbReference type="NCBI Taxonomy" id="872965"/>
    <lineage>
        <taxon>Bacteria</taxon>
        <taxon>Bacillati</taxon>
        <taxon>Chloroflexota</taxon>
        <taxon>Ardenticatenia</taxon>
        <taxon>Ardenticatenales</taxon>
        <taxon>Ardenticatenaceae</taxon>
        <taxon>Ardenticatena</taxon>
    </lineage>
</organism>
<dbReference type="InterPro" id="IPR042095">
    <property type="entry name" value="SUMF_sf"/>
</dbReference>
<evidence type="ECO:0000259" key="2">
    <source>
        <dbReference type="Pfam" id="PF12770"/>
    </source>
</evidence>
<gene>
    <name evidence="3" type="ORF">ARMA_1564</name>
</gene>
<dbReference type="SUPFAM" id="SSF56436">
    <property type="entry name" value="C-type lectin-like"/>
    <property type="match status" value="1"/>
</dbReference>
<dbReference type="PANTHER" id="PTHR23150:SF19">
    <property type="entry name" value="FORMYLGLYCINE-GENERATING ENZYME"/>
    <property type="match status" value="1"/>
</dbReference>
<dbReference type="AlphaFoldDB" id="A0A0M8K8S1"/>
<evidence type="ECO:0000313" key="4">
    <source>
        <dbReference type="Proteomes" id="UP000037784"/>
    </source>
</evidence>
<dbReference type="Pfam" id="PF12770">
    <property type="entry name" value="CHAT"/>
    <property type="match status" value="1"/>
</dbReference>
<dbReference type="InterPro" id="IPR051043">
    <property type="entry name" value="Sulfatase_Mod_Factor_Kinase"/>
</dbReference>
<dbReference type="InParanoid" id="A0A0M8K8S1"/>
<keyword evidence="4" id="KW-1185">Reference proteome</keyword>
<dbReference type="GO" id="GO:0120147">
    <property type="term" value="F:formylglycine-generating oxidase activity"/>
    <property type="evidence" value="ECO:0007669"/>
    <property type="project" value="TreeGrafter"/>
</dbReference>
<proteinExistence type="predicted"/>
<feature type="domain" description="Sulfatase-modifying factor enzyme-like" evidence="1">
    <location>
        <begin position="171"/>
        <end position="346"/>
    </location>
</feature>
<dbReference type="InterPro" id="IPR016187">
    <property type="entry name" value="CTDL_fold"/>
</dbReference>
<comment type="caution">
    <text evidence="3">The sequence shown here is derived from an EMBL/GenBank/DDBJ whole genome shotgun (WGS) entry which is preliminary data.</text>
</comment>
<evidence type="ECO:0000313" key="3">
    <source>
        <dbReference type="EMBL" id="GAP63141.1"/>
    </source>
</evidence>
<feature type="domain" description="CHAT" evidence="2">
    <location>
        <begin position="13"/>
        <end position="113"/>
    </location>
</feature>
<dbReference type="OrthoDB" id="9768004at2"/>
<evidence type="ECO:0000259" key="1">
    <source>
        <dbReference type="Pfam" id="PF03781"/>
    </source>
</evidence>
<accession>A0A0M8K8S1</accession>
<dbReference type="PANTHER" id="PTHR23150">
    <property type="entry name" value="SULFATASE MODIFYING FACTOR 1, 2"/>
    <property type="match status" value="1"/>
</dbReference>
<dbReference type="Proteomes" id="UP000037784">
    <property type="component" value="Unassembled WGS sequence"/>
</dbReference>
<evidence type="ECO:0008006" key="5">
    <source>
        <dbReference type="Google" id="ProtNLM"/>
    </source>
</evidence>
<reference evidence="4" key="1">
    <citation type="submission" date="2015-08" db="EMBL/GenBank/DDBJ databases">
        <title>Draft Genome Sequence of a Heterotrophic Facultative Anaerobic Bacterium Ardenticatena maritima Strain 110S.</title>
        <authorList>
            <person name="Kawaichi S."/>
            <person name="Yoshida T."/>
            <person name="Sako Y."/>
            <person name="Nakamura R."/>
        </authorList>
    </citation>
    <scope>NUCLEOTIDE SEQUENCE [LARGE SCALE GENOMIC DNA]</scope>
    <source>
        <strain evidence="4">110S</strain>
    </source>
</reference>